<dbReference type="EMBL" id="AP023091">
    <property type="protein sequence ID" value="BCE21038.1"/>
    <property type="molecule type" value="Genomic_DNA"/>
</dbReference>
<dbReference type="EMBL" id="AP023095">
    <property type="protein sequence ID" value="BCE56152.1"/>
    <property type="molecule type" value="Genomic_DNA"/>
</dbReference>
<organism evidence="1">
    <name type="scientific">Bradyrhizobium diazoefficiens</name>
    <dbReference type="NCBI Taxonomy" id="1355477"/>
    <lineage>
        <taxon>Bacteria</taxon>
        <taxon>Pseudomonadati</taxon>
        <taxon>Pseudomonadota</taxon>
        <taxon>Alphaproteobacteria</taxon>
        <taxon>Hyphomicrobiales</taxon>
        <taxon>Nitrobacteraceae</taxon>
        <taxon>Bradyrhizobium</taxon>
    </lineage>
</organism>
<protein>
    <submittedName>
        <fullName evidence="1">Uncharacterized protein</fullName>
    </submittedName>
</protein>
<dbReference type="EMBL" id="AP023092">
    <property type="protein sequence ID" value="BCE29856.1"/>
    <property type="molecule type" value="Genomic_DNA"/>
</dbReference>
<name>A0A809X3Z3_9BRAD</name>
<evidence type="ECO:0000313" key="2">
    <source>
        <dbReference type="EMBL" id="BCE29856.1"/>
    </source>
</evidence>
<dbReference type="EMBL" id="AP023096">
    <property type="protein sequence ID" value="BCE64888.1"/>
    <property type="molecule type" value="Genomic_DNA"/>
</dbReference>
<accession>A0A809X3Z3</accession>
<sequence>MAPLKRRVDGVAKRHKALALQEEKICACSSRPLPNSMRRNADTKASFALAPGGSREAGRIPA</sequence>
<reference evidence="7" key="8">
    <citation type="submission" date="2020-05" db="EMBL/GenBank/DDBJ databases">
        <title>Complete genome sequence of Bradyrhizobium diazoefficiens XF8 isolated from soybean nodule.</title>
        <authorList>
            <person name="Noda R."/>
            <person name="Kakizaki K."/>
            <person name="Minamisawa K."/>
        </authorList>
    </citation>
    <scope>NUCLEOTIDE SEQUENCE</scope>
    <source>
        <strain evidence="7">XF8</strain>
    </source>
</reference>
<dbReference type="AlphaFoldDB" id="A0A809X3Z3"/>
<reference evidence="1" key="1">
    <citation type="submission" date="2020-05" db="EMBL/GenBank/DDBJ databases">
        <title>Complete genome sequence of Bradyrhizobium diazoefficiens XF1 isolated from soybean nodule.</title>
        <authorList>
            <person name="Noda R."/>
            <person name="Kakizaki K."/>
            <person name="Minamisawa K."/>
        </authorList>
    </citation>
    <scope>NUCLEOTIDE SEQUENCE</scope>
    <source>
        <strain evidence="1">XF1</strain>
    </source>
</reference>
<reference evidence="8" key="9">
    <citation type="submission" date="2020-05" db="EMBL/GenBank/DDBJ databases">
        <title>Complete genome sequence of Bradyrhizobium diazoefficiens XF9 isolated from soybean nodule.</title>
        <authorList>
            <person name="Noda R."/>
            <person name="Kakizaki K."/>
            <person name="Minamisawa K."/>
        </authorList>
    </citation>
    <scope>NUCLEOTIDE SEQUENCE</scope>
    <source>
        <strain evidence="8">XF9</strain>
    </source>
</reference>
<reference evidence="4" key="5">
    <citation type="submission" date="2020-05" db="EMBL/GenBank/DDBJ databases">
        <title>Complete genome sequence of Bradyrhizobium diazoefficiens XF4 isolated from soybean nodule.</title>
        <authorList>
            <person name="Noda R."/>
            <person name="Kakizaki K."/>
            <person name="Minamisawa K."/>
        </authorList>
    </citation>
    <scope>NUCLEOTIDE SEQUENCE</scope>
    <source>
        <strain evidence="4">XF4</strain>
    </source>
</reference>
<evidence type="ECO:0000313" key="6">
    <source>
        <dbReference type="EMBL" id="BCE64888.1"/>
    </source>
</evidence>
<evidence type="ECO:0000313" key="5">
    <source>
        <dbReference type="EMBL" id="BCE56152.1"/>
    </source>
</evidence>
<evidence type="ECO:0000313" key="4">
    <source>
        <dbReference type="EMBL" id="BCE47285.1"/>
    </source>
</evidence>
<gene>
    <name evidence="9" type="ORF">XF10B_36060</name>
    <name evidence="1" type="ORF">XF1B_37190</name>
    <name evidence="2" type="ORF">XF2B_36250</name>
    <name evidence="3" type="ORF">XF3B_36300</name>
    <name evidence="4" type="ORF">XF4B_36340</name>
    <name evidence="5" type="ORF">XF5B_36640</name>
    <name evidence="6" type="ORF">XF6B_36870</name>
    <name evidence="7" type="ORF">XF8B_35770</name>
    <name evidence="8" type="ORF">XF9B_36170</name>
</gene>
<reference evidence="3" key="4">
    <citation type="submission" date="2020-05" db="EMBL/GenBank/DDBJ databases">
        <title>Complete genome sequence of Bradyrhizobium diazoefficiens XF3 isolated from soybean nodule.</title>
        <authorList>
            <person name="Noda R."/>
            <person name="Kakizaki K."/>
            <person name="Minamisawa K."/>
        </authorList>
    </citation>
    <scope>NUCLEOTIDE SEQUENCE</scope>
    <source>
        <strain evidence="3">XF3</strain>
    </source>
</reference>
<proteinExistence type="predicted"/>
<reference evidence="5" key="6">
    <citation type="submission" date="2020-05" db="EMBL/GenBank/DDBJ databases">
        <title>Complete genome sequence of Bradyrhizobium diazoefficiens XF5 isolated from soybean nodule.</title>
        <authorList>
            <person name="Noda R."/>
            <person name="Kakizaki K."/>
            <person name="Minamisawa K."/>
        </authorList>
    </citation>
    <scope>NUCLEOTIDE SEQUENCE</scope>
    <source>
        <strain evidence="5">XF5</strain>
    </source>
</reference>
<evidence type="ECO:0000313" key="3">
    <source>
        <dbReference type="EMBL" id="BCE38599.1"/>
    </source>
</evidence>
<dbReference type="EMBL" id="AP023094">
    <property type="protein sequence ID" value="BCE47285.1"/>
    <property type="molecule type" value="Genomic_DNA"/>
</dbReference>
<evidence type="ECO:0000313" key="8">
    <source>
        <dbReference type="EMBL" id="BCE82196.1"/>
    </source>
</evidence>
<evidence type="ECO:0000313" key="7">
    <source>
        <dbReference type="EMBL" id="BCE73466.1"/>
    </source>
</evidence>
<dbReference type="EMBL" id="AP023097">
    <property type="protein sequence ID" value="BCE73466.1"/>
    <property type="molecule type" value="Genomic_DNA"/>
</dbReference>
<reference evidence="6" key="7">
    <citation type="submission" date="2020-05" db="EMBL/GenBank/DDBJ databases">
        <title>Complete genome sequence of Bradyrhizobium diazoefficiens XF6 isolated from soybean nodule.</title>
        <authorList>
            <person name="Noda R."/>
            <person name="Kakizaki K."/>
            <person name="Minamisawa K."/>
        </authorList>
    </citation>
    <scope>NUCLEOTIDE SEQUENCE</scope>
    <source>
        <strain evidence="6">XF6</strain>
    </source>
</reference>
<dbReference type="EMBL" id="AP023093">
    <property type="protein sequence ID" value="BCE38599.1"/>
    <property type="molecule type" value="Genomic_DNA"/>
</dbReference>
<reference evidence="2" key="3">
    <citation type="submission" date="2020-05" db="EMBL/GenBank/DDBJ databases">
        <title>Complete genome sequence of Bradyrhizobium diazoefficiens XF2 isolated from soybean nodule.</title>
        <authorList>
            <person name="Noda R."/>
            <person name="Kakizaki K."/>
            <person name="Minamisawa K."/>
        </authorList>
    </citation>
    <scope>NUCLEOTIDE SEQUENCE</scope>
    <source>
        <strain evidence="2">XF2</strain>
    </source>
</reference>
<evidence type="ECO:0000313" key="1">
    <source>
        <dbReference type="EMBL" id="BCE21038.1"/>
    </source>
</evidence>
<reference evidence="9" key="2">
    <citation type="submission" date="2020-05" db="EMBL/GenBank/DDBJ databases">
        <title>Complete genome sequence of Bradyrhizobium diazoefficiens XF10 isolated from soybean nodule.</title>
        <authorList>
            <person name="Noda R."/>
            <person name="Kakizaki K."/>
            <person name="Minamisawa K."/>
        </authorList>
    </citation>
    <scope>NUCLEOTIDE SEQUENCE</scope>
    <source>
        <strain evidence="9">XF10</strain>
    </source>
</reference>
<dbReference type="EMBL" id="AP023099">
    <property type="protein sequence ID" value="BCE90808.1"/>
    <property type="molecule type" value="Genomic_DNA"/>
</dbReference>
<dbReference type="EMBL" id="AP023098">
    <property type="protein sequence ID" value="BCE82196.1"/>
    <property type="molecule type" value="Genomic_DNA"/>
</dbReference>
<evidence type="ECO:0000313" key="9">
    <source>
        <dbReference type="EMBL" id="BCE90808.1"/>
    </source>
</evidence>